<organism evidence="9">
    <name type="scientific">Aceria tosichella</name>
    <name type="common">wheat curl mite</name>
    <dbReference type="NCBI Taxonomy" id="561515"/>
    <lineage>
        <taxon>Eukaryota</taxon>
        <taxon>Metazoa</taxon>
        <taxon>Ecdysozoa</taxon>
        <taxon>Arthropoda</taxon>
        <taxon>Chelicerata</taxon>
        <taxon>Arachnida</taxon>
        <taxon>Acari</taxon>
        <taxon>Acariformes</taxon>
        <taxon>Trombidiformes</taxon>
        <taxon>Prostigmata</taxon>
        <taxon>Eupodina</taxon>
        <taxon>Eriophyoidea</taxon>
        <taxon>Eriophyidae</taxon>
        <taxon>Eriophyinae</taxon>
        <taxon>Aceriini</taxon>
        <taxon>Aceria</taxon>
    </lineage>
</organism>
<dbReference type="InterPro" id="IPR031336">
    <property type="entry name" value="CDC73_C"/>
</dbReference>
<feature type="compositionally biased region" description="Low complexity" evidence="6">
    <location>
        <begin position="135"/>
        <end position="152"/>
    </location>
</feature>
<dbReference type="PANTHER" id="PTHR12466">
    <property type="entry name" value="CDC73 DOMAIN PROTEIN"/>
    <property type="match status" value="1"/>
</dbReference>
<comment type="subcellular location">
    <subcellularLocation>
        <location evidence="1">Nucleus</location>
    </subcellularLocation>
</comment>
<dbReference type="InterPro" id="IPR038103">
    <property type="entry name" value="CDC73_C_sf"/>
</dbReference>
<comment type="similarity">
    <text evidence="2">Belongs to the CDC73 family.</text>
</comment>
<protein>
    <submittedName>
        <fullName evidence="9">Parafibromin</fullName>
    </submittedName>
</protein>
<dbReference type="Gene3D" id="3.40.50.11990">
    <property type="entry name" value="RNA polymerase II accessory factor, Cdc73 C-terminal domain"/>
    <property type="match status" value="1"/>
</dbReference>
<proteinExistence type="inferred from homology"/>
<feature type="compositionally biased region" description="Basic residues" evidence="6">
    <location>
        <begin position="413"/>
        <end position="425"/>
    </location>
</feature>
<dbReference type="InterPro" id="IPR007852">
    <property type="entry name" value="Cdc73/Parafibromin"/>
</dbReference>
<feature type="region of interest" description="Disordered" evidence="6">
    <location>
        <begin position="303"/>
        <end position="342"/>
    </location>
</feature>
<dbReference type="InterPro" id="IPR032041">
    <property type="entry name" value="Cdc73_N"/>
</dbReference>
<dbReference type="Pfam" id="PF16050">
    <property type="entry name" value="CDC73_N"/>
    <property type="match status" value="1"/>
</dbReference>
<dbReference type="GO" id="GO:0006368">
    <property type="term" value="P:transcription elongation by RNA polymerase II"/>
    <property type="evidence" value="ECO:0007669"/>
    <property type="project" value="InterPro"/>
</dbReference>
<feature type="region of interest" description="Disordered" evidence="6">
    <location>
        <begin position="125"/>
        <end position="173"/>
    </location>
</feature>
<keyword evidence="4" id="KW-0804">Transcription</keyword>
<evidence type="ECO:0000313" key="9">
    <source>
        <dbReference type="EMBL" id="MDE48638.1"/>
    </source>
</evidence>
<accession>A0A6G1SE07</accession>
<feature type="region of interest" description="Disordered" evidence="6">
    <location>
        <begin position="400"/>
        <end position="426"/>
    </location>
</feature>
<dbReference type="GO" id="GO:0016593">
    <property type="term" value="C:Cdc73/Paf1 complex"/>
    <property type="evidence" value="ECO:0007669"/>
    <property type="project" value="InterPro"/>
</dbReference>
<dbReference type="EMBL" id="GGYP01003867">
    <property type="protein sequence ID" value="MDE48638.1"/>
    <property type="molecule type" value="Transcribed_RNA"/>
</dbReference>
<dbReference type="FunFam" id="3.40.50.11990:FF:000002">
    <property type="entry name" value="protein CDC73 homolog"/>
    <property type="match status" value="1"/>
</dbReference>
<evidence type="ECO:0000256" key="4">
    <source>
        <dbReference type="ARBA" id="ARBA00023163"/>
    </source>
</evidence>
<dbReference type="GO" id="GO:0000993">
    <property type="term" value="F:RNA polymerase II complex binding"/>
    <property type="evidence" value="ECO:0007669"/>
    <property type="project" value="TreeGrafter"/>
</dbReference>
<reference evidence="9" key="1">
    <citation type="submission" date="2018-10" db="EMBL/GenBank/DDBJ databases">
        <title>Transcriptome assembly of Aceria tosichella (Wheat curl mite) Type 2.</title>
        <authorList>
            <person name="Scully E.D."/>
            <person name="Geib S.M."/>
            <person name="Palmer N.A."/>
            <person name="Gupta A.K."/>
            <person name="Sarath G."/>
            <person name="Tatineni S."/>
        </authorList>
    </citation>
    <scope>NUCLEOTIDE SEQUENCE</scope>
    <source>
        <strain evidence="9">LincolnNE</strain>
    </source>
</reference>
<evidence type="ECO:0000256" key="5">
    <source>
        <dbReference type="ARBA" id="ARBA00023242"/>
    </source>
</evidence>
<feature type="domain" description="Cell division control protein 73 C-terminal" evidence="7">
    <location>
        <begin position="430"/>
        <end position="578"/>
    </location>
</feature>
<keyword evidence="3" id="KW-0805">Transcription regulation</keyword>
<dbReference type="AlphaFoldDB" id="A0A6G1SE07"/>
<dbReference type="PANTHER" id="PTHR12466:SF8">
    <property type="entry name" value="PARAFIBROMIN"/>
    <property type="match status" value="1"/>
</dbReference>
<dbReference type="GO" id="GO:0032968">
    <property type="term" value="P:positive regulation of transcription elongation by RNA polymerase II"/>
    <property type="evidence" value="ECO:0007669"/>
    <property type="project" value="TreeGrafter"/>
</dbReference>
<dbReference type="Pfam" id="PF05179">
    <property type="entry name" value="CDC73_C"/>
    <property type="match status" value="1"/>
</dbReference>
<feature type="domain" description="Paf1 complex subunit Cdc73 N-terminal" evidence="8">
    <location>
        <begin position="1"/>
        <end position="350"/>
    </location>
</feature>
<evidence type="ECO:0000256" key="3">
    <source>
        <dbReference type="ARBA" id="ARBA00023015"/>
    </source>
</evidence>
<evidence type="ECO:0000259" key="7">
    <source>
        <dbReference type="Pfam" id="PF05179"/>
    </source>
</evidence>
<gene>
    <name evidence="9" type="primary">Cdc73</name>
    <name evidence="9" type="ORF">g.10808</name>
</gene>
<sequence>MADPLSQLRQFHINGREIKEHNGYIIFGDHGWPKNVNTNYQVYSTDDDKSKKEYYTLECLLYFLRNMDVAHTHYVRQAGCDNKPAVHRPDRKHLLAYLKGEAQTAPGIDKNAPIPSLRVPASEIYKRDPPASSDPQPSTSSQASNSQSQNDASRADGQLQSAKKRPVTHDEDITKVREQFAARLNEPSTKKMATILPNESALKVGETDESSAAISKFGKEKLAAMRAKHLAVKRTQIIDADTEPGFGPSEPGGREDLLYAMDADKFKLIKSKEKIWRTRTSILQSQTKNFGKSILNMLTLLSKSDDPSKKTHPSMPPMPADLQIHSQQPNHPQPPQAIQRNSYNRYDQERFVKLNIGVEIDTKKSFVGGVSNGITPYGIQSQPALPTARPPVTGPVASNGVPQMPRSHDTVDHRHHHRPPSRPSKRTSVVPIIVIPATNTSIINMYNAATMLQDLTYVEGKPGSKARENEICIQRKKADGSTALYKVIDNPLKLEREDWVRVVAVFVQGPAWQFKGWPYNGSPVEIFSNIKGFHLKWDDSKLDENVARWNVQILELSHNKRHLDKANLLKFWSSLDSFMMKYKSFLKF</sequence>
<keyword evidence="5" id="KW-0539">Nucleus</keyword>
<name>A0A6G1SE07_9ACAR</name>
<evidence type="ECO:0000256" key="2">
    <source>
        <dbReference type="ARBA" id="ARBA00010427"/>
    </source>
</evidence>
<evidence type="ECO:0000256" key="6">
    <source>
        <dbReference type="SAM" id="MobiDB-lite"/>
    </source>
</evidence>
<evidence type="ECO:0000256" key="1">
    <source>
        <dbReference type="ARBA" id="ARBA00004123"/>
    </source>
</evidence>
<evidence type="ECO:0000259" key="8">
    <source>
        <dbReference type="Pfam" id="PF16050"/>
    </source>
</evidence>